<evidence type="ECO:0000256" key="6">
    <source>
        <dbReference type="ARBA" id="ARBA00022741"/>
    </source>
</evidence>
<feature type="domain" description="Histidine kinase/HSP90-like ATPase" evidence="12">
    <location>
        <begin position="45"/>
        <end position="188"/>
    </location>
</feature>
<dbReference type="GO" id="GO:0000819">
    <property type="term" value="P:sister chromatid segregation"/>
    <property type="evidence" value="ECO:0007669"/>
    <property type="project" value="TreeGrafter"/>
</dbReference>
<dbReference type="GeneID" id="23301060"/>
<dbReference type="PRINTS" id="PR00418">
    <property type="entry name" value="TPI2FAMILY"/>
</dbReference>
<accession>A0A0B7MR18</accession>
<evidence type="ECO:0000313" key="14">
    <source>
        <dbReference type="Proteomes" id="UP000203896"/>
    </source>
</evidence>
<dbReference type="SUPFAM" id="SSF56719">
    <property type="entry name" value="Type II DNA topoisomerase"/>
    <property type="match status" value="1"/>
</dbReference>
<dbReference type="RefSeq" id="YP_009118688.1">
    <property type="nucleotide sequence ID" value="NC_025425.1"/>
</dbReference>
<dbReference type="GO" id="GO:0006265">
    <property type="term" value="P:DNA topological change"/>
    <property type="evidence" value="ECO:0007669"/>
    <property type="project" value="InterPro"/>
</dbReference>
<reference evidence="13 14" key="1">
    <citation type="submission" date="2012-08" db="EMBL/GenBank/DDBJ databases">
        <title>Selection and characterization of a candidate therapeutic bacteriophage that lyses the German Escherichia coli O104:H4 outbreak strain.</title>
        <authorList>
            <person name="Merabishvilli M."/>
            <person name="De Vos D."/>
            <person name="Verbeken G."/>
            <person name="Kropinski A."/>
            <person name="Vandenheuvel D."/>
            <person name="Lavigne R."/>
            <person name="Wattiau P."/>
            <person name="Mast J."/>
            <person name="Ragimbeau C."/>
            <person name="Mossong J."/>
            <person name="Scheres J."/>
            <person name="Chanishvili N."/>
            <person name="Vaneechoutte M."/>
            <person name="Pirnay J.P."/>
        </authorList>
    </citation>
    <scope>NUCLEOTIDE SEQUENCE [LARGE SCALE GENOMIC DNA]</scope>
</reference>
<dbReference type="SUPFAM" id="SSF55874">
    <property type="entry name" value="ATPase domain of HSP90 chaperone/DNA topoisomerase II/histidine kinase"/>
    <property type="match status" value="1"/>
</dbReference>
<dbReference type="PANTHER" id="PTHR10169:SF38">
    <property type="entry name" value="DNA TOPOISOMERASE 2"/>
    <property type="match status" value="1"/>
</dbReference>
<keyword evidence="7" id="KW-0067">ATP-binding</keyword>
<dbReference type="InterPro" id="IPR014721">
    <property type="entry name" value="Ribsml_uS5_D2-typ_fold_subgr"/>
</dbReference>
<dbReference type="GO" id="GO:0003677">
    <property type="term" value="F:DNA binding"/>
    <property type="evidence" value="ECO:0007669"/>
    <property type="project" value="UniProtKB-KW"/>
</dbReference>
<keyword evidence="9" id="KW-0238">DNA-binding</keyword>
<dbReference type="InterPro" id="IPR036890">
    <property type="entry name" value="HATPase_C_sf"/>
</dbReference>
<gene>
    <name evidence="13" type="ORF">BN201_0006</name>
</gene>
<dbReference type="InterPro" id="IPR020568">
    <property type="entry name" value="Ribosomal_Su5_D2-typ_SF"/>
</dbReference>
<dbReference type="GO" id="GO:0005524">
    <property type="term" value="F:ATP binding"/>
    <property type="evidence" value="ECO:0007669"/>
    <property type="project" value="UniProtKB-KW"/>
</dbReference>
<dbReference type="PANTHER" id="PTHR10169">
    <property type="entry name" value="DNA TOPOISOMERASE/GYRASE"/>
    <property type="match status" value="1"/>
</dbReference>
<dbReference type="InterPro" id="IPR003594">
    <property type="entry name" value="HATPase_dom"/>
</dbReference>
<dbReference type="Gene3D" id="3.30.230.10">
    <property type="match status" value="1"/>
</dbReference>
<dbReference type="EC" id="5.6.2.2" evidence="4"/>
<dbReference type="Gene3D" id="3.40.50.670">
    <property type="match status" value="1"/>
</dbReference>
<proteinExistence type="inferred from homology"/>
<keyword evidence="8" id="KW-0799">Topoisomerase</keyword>
<dbReference type="InterPro" id="IPR013759">
    <property type="entry name" value="Topo_IIA_B_C"/>
</dbReference>
<evidence type="ECO:0000256" key="2">
    <source>
        <dbReference type="ARBA" id="ARBA00001946"/>
    </source>
</evidence>
<dbReference type="Gene3D" id="3.30.565.10">
    <property type="entry name" value="Histidine kinase-like ATPase, C-terminal domain"/>
    <property type="match status" value="1"/>
</dbReference>
<dbReference type="Proteomes" id="UP000203896">
    <property type="component" value="Segment"/>
</dbReference>
<dbReference type="SMART" id="SM00433">
    <property type="entry name" value="TOP2c"/>
    <property type="match status" value="1"/>
</dbReference>
<evidence type="ECO:0000256" key="3">
    <source>
        <dbReference type="ARBA" id="ARBA00011080"/>
    </source>
</evidence>
<evidence type="ECO:0000256" key="10">
    <source>
        <dbReference type="ARBA" id="ARBA00023235"/>
    </source>
</evidence>
<comment type="catalytic activity">
    <reaction evidence="1">
        <text>ATP-dependent breakage, passage and rejoining of double-stranded DNA.</text>
        <dbReference type="EC" id="5.6.2.2"/>
    </reaction>
</comment>
<dbReference type="OrthoDB" id="931at10239"/>
<dbReference type="KEGG" id="vg:23301060"/>
<dbReference type="InterPro" id="IPR050634">
    <property type="entry name" value="DNA_Topoisomerase_II"/>
</dbReference>
<comment type="cofactor">
    <cofactor evidence="2">
        <name>Mg(2+)</name>
        <dbReference type="ChEBI" id="CHEBI:18420"/>
    </cofactor>
</comment>
<evidence type="ECO:0000313" key="13">
    <source>
        <dbReference type="EMBL" id="CEO90608.1"/>
    </source>
</evidence>
<dbReference type="SUPFAM" id="SSF54211">
    <property type="entry name" value="Ribosomal protein S5 domain 2-like"/>
    <property type="match status" value="1"/>
</dbReference>
<dbReference type="InterPro" id="IPR013760">
    <property type="entry name" value="Topo_IIA-like_dom_sf"/>
</dbReference>
<dbReference type="Pfam" id="PF00204">
    <property type="entry name" value="DNA_gyraseB"/>
    <property type="match status" value="1"/>
</dbReference>
<evidence type="ECO:0000256" key="11">
    <source>
        <dbReference type="ARBA" id="ARBA00031138"/>
    </source>
</evidence>
<keyword evidence="6" id="KW-0547">Nucleotide-binding</keyword>
<evidence type="ECO:0000259" key="12">
    <source>
        <dbReference type="SMART" id="SM00387"/>
    </source>
</evidence>
<comment type="similarity">
    <text evidence="3">Belongs to the type II topoisomerase family.</text>
</comment>
<dbReference type="FunFam" id="3.40.50.670:FF:000001">
    <property type="entry name" value="DNA topoisomerase 2"/>
    <property type="match status" value="1"/>
</dbReference>
<evidence type="ECO:0000256" key="4">
    <source>
        <dbReference type="ARBA" id="ARBA00012895"/>
    </source>
</evidence>
<dbReference type="EMBL" id="HE978309">
    <property type="protein sequence ID" value="CEO90608.1"/>
    <property type="molecule type" value="Genomic_DNA"/>
</dbReference>
<keyword evidence="14" id="KW-1185">Reference proteome</keyword>
<evidence type="ECO:0000256" key="5">
    <source>
        <dbReference type="ARBA" id="ARBA00019635"/>
    </source>
</evidence>
<dbReference type="InterPro" id="IPR013506">
    <property type="entry name" value="Topo_IIA_bsu_dom2"/>
</dbReference>
<evidence type="ECO:0000256" key="1">
    <source>
        <dbReference type="ARBA" id="ARBA00000185"/>
    </source>
</evidence>
<name>A0A0B7MR18_9CAUD</name>
<organism evidence="13 14">
    <name type="scientific">Enterobacteria phage GEC-3S</name>
    <dbReference type="NCBI Taxonomy" id="1222338"/>
    <lineage>
        <taxon>Viruses</taxon>
        <taxon>Duplodnaviria</taxon>
        <taxon>Heunggongvirae</taxon>
        <taxon>Uroviricota</taxon>
        <taxon>Caudoviricetes</taxon>
        <taxon>Pantevenvirales</taxon>
        <taxon>Straboviridae</taxon>
        <taxon>Krischvirus</taxon>
        <taxon>Krischvirus gec3s</taxon>
    </lineage>
</organism>
<sequence length="607" mass="68448">MSEFRILSDREHVLKRAGMYIGSTTYEEHQRFLFGKWTKISYVPGLVKIIDEIIDNSVDEAIRTNFEFANVISVDIQNNIVTVTDNGRGIPQHMVTTPEGTQIPQPVAAWTRTKAGSNFDDTNRLTQGMNGVGSSLSNFFSDWFTGVTCDGETEMTVQCTNGAENITWSSKPSKLKGTKVTFCPDFDHFEGYMMDNSVLDIVHDRLQSLSVIFPKITFKFNGKRIVSKFKDYAKLYNDDPFVIEDKNFSLALVPAVEGEGFKSVSFANGLFTKNGGTHVDYVTDDLCEEIVKRIKKEYKVDVTKAAVKSGLTCILIVRELPNLRFDSQTKERLTNPTGDIKRHIDLDFKKLAKVIAKKENIIMPIIAVVLARKEAADKAAATKAAKAAKRAKVAKHVKANLIGTDAETTLFLTEGDSAINYLISVRDQDLHGGFPLRGKTLTTWEQPEAKIVKNAEIFNIMAITGLQFGVDALEVMQYKNIAIMTDADTDGIGSIKPSLISFFARWPELFEDGRIRFVKTPIIIAEPKKGDDVRWYYDLEDFENDRDNIKGYSIRYIKGLASLTESDYHRVINDPVMEIITLPENYKELFDLLYSEDADQRKIWMQS</sequence>
<protein>
    <recommendedName>
        <fullName evidence="5">DNA topoisomerase 2</fullName>
        <ecNumber evidence="4">5.6.2.2</ecNumber>
    </recommendedName>
    <alternativeName>
        <fullName evidence="11">DNA topoisomerase II</fullName>
    </alternativeName>
</protein>
<evidence type="ECO:0000256" key="7">
    <source>
        <dbReference type="ARBA" id="ARBA00022840"/>
    </source>
</evidence>
<evidence type="ECO:0000256" key="9">
    <source>
        <dbReference type="ARBA" id="ARBA00023125"/>
    </source>
</evidence>
<dbReference type="InterPro" id="IPR001241">
    <property type="entry name" value="Topo_IIA"/>
</dbReference>
<evidence type="ECO:0000256" key="8">
    <source>
        <dbReference type="ARBA" id="ARBA00023029"/>
    </source>
</evidence>
<dbReference type="GO" id="GO:0003918">
    <property type="term" value="F:DNA topoisomerase type II (double strand cut, ATP-hydrolyzing) activity"/>
    <property type="evidence" value="ECO:0007669"/>
    <property type="project" value="UniProtKB-EC"/>
</dbReference>
<dbReference type="SMART" id="SM00387">
    <property type="entry name" value="HATPase_c"/>
    <property type="match status" value="1"/>
</dbReference>
<keyword evidence="10 13" id="KW-0413">Isomerase</keyword>
<dbReference type="Pfam" id="PF02518">
    <property type="entry name" value="HATPase_c"/>
    <property type="match status" value="1"/>
</dbReference>